<keyword evidence="4" id="KW-1185">Reference proteome</keyword>
<sequence length="119" mass="13150">MKFLTMVKTLNPESATNPPPALMAAIVQLGMEAGARMTETGGMALAGTVTTRKGQMVTDGPYAEAKEQVGGYAIYELDTEAEIVTWTQRFVDLHRRHWPEWDGEVTILHLQQFNMAGPQ</sequence>
<dbReference type="Pfam" id="PF03795">
    <property type="entry name" value="YCII"/>
    <property type="match status" value="1"/>
</dbReference>
<dbReference type="InterPro" id="IPR005545">
    <property type="entry name" value="YCII"/>
</dbReference>
<dbReference type="STRING" id="1770058.A3840_16425"/>
<comment type="caution">
    <text evidence="3">The sequence shown here is derived from an EMBL/GenBank/DDBJ whole genome shotgun (WGS) entry which is preliminary data.</text>
</comment>
<reference evidence="3 4" key="1">
    <citation type="submission" date="2016-03" db="EMBL/GenBank/DDBJ databases">
        <title>Genome sequencing of Devosia sp. S37.</title>
        <authorList>
            <person name="Mohd Nor M."/>
        </authorList>
    </citation>
    <scope>NUCLEOTIDE SEQUENCE [LARGE SCALE GENOMIC DNA]</scope>
    <source>
        <strain evidence="3 4">S37</strain>
    </source>
</reference>
<accession>A0A178HNL3</accession>
<evidence type="ECO:0000256" key="1">
    <source>
        <dbReference type="ARBA" id="ARBA00007689"/>
    </source>
</evidence>
<dbReference type="InterPro" id="IPR011008">
    <property type="entry name" value="Dimeric_a/b-barrel"/>
</dbReference>
<evidence type="ECO:0000259" key="2">
    <source>
        <dbReference type="Pfam" id="PF03795"/>
    </source>
</evidence>
<evidence type="ECO:0000313" key="4">
    <source>
        <dbReference type="Proteomes" id="UP000078389"/>
    </source>
</evidence>
<dbReference type="SUPFAM" id="SSF54909">
    <property type="entry name" value="Dimeric alpha+beta barrel"/>
    <property type="match status" value="1"/>
</dbReference>
<gene>
    <name evidence="3" type="ORF">A3840_16425</name>
</gene>
<evidence type="ECO:0000313" key="3">
    <source>
        <dbReference type="EMBL" id="OAM74199.1"/>
    </source>
</evidence>
<dbReference type="AlphaFoldDB" id="A0A178HNL3"/>
<dbReference type="Proteomes" id="UP000078389">
    <property type="component" value="Unassembled WGS sequence"/>
</dbReference>
<name>A0A178HNL3_9HYPH</name>
<comment type="similarity">
    <text evidence="1">Belongs to the YciI family.</text>
</comment>
<dbReference type="PANTHER" id="PTHR35174">
    <property type="entry name" value="BLL7171 PROTEIN-RELATED"/>
    <property type="match status" value="1"/>
</dbReference>
<proteinExistence type="inferred from homology"/>
<protein>
    <recommendedName>
        <fullName evidence="2">YCII-related domain-containing protein</fullName>
    </recommendedName>
</protein>
<feature type="domain" description="YCII-related" evidence="2">
    <location>
        <begin position="44"/>
        <end position="89"/>
    </location>
</feature>
<dbReference type="EMBL" id="LVVY01000124">
    <property type="protein sequence ID" value="OAM74199.1"/>
    <property type="molecule type" value="Genomic_DNA"/>
</dbReference>
<organism evidence="3 4">
    <name type="scientific">Devosia elaeis</name>
    <dbReference type="NCBI Taxonomy" id="1770058"/>
    <lineage>
        <taxon>Bacteria</taxon>
        <taxon>Pseudomonadati</taxon>
        <taxon>Pseudomonadota</taxon>
        <taxon>Alphaproteobacteria</taxon>
        <taxon>Hyphomicrobiales</taxon>
        <taxon>Devosiaceae</taxon>
        <taxon>Devosia</taxon>
    </lineage>
</organism>
<dbReference type="Gene3D" id="3.30.70.1060">
    <property type="entry name" value="Dimeric alpha+beta barrel"/>
    <property type="match status" value="1"/>
</dbReference>
<dbReference type="RefSeq" id="WP_067459355.1">
    <property type="nucleotide sequence ID" value="NZ_LVVY01000124.1"/>
</dbReference>